<proteinExistence type="predicted"/>
<dbReference type="InterPro" id="IPR014556">
    <property type="entry name" value="UCP029407"/>
</dbReference>
<reference evidence="1" key="2">
    <citation type="journal article" date="2014" name="ISME J.">
        <title>Microbial stratification in low pH oxic and suboxic macroscopic growths along an acid mine drainage.</title>
        <authorList>
            <person name="Mendez-Garcia C."/>
            <person name="Mesa V."/>
            <person name="Sprenger R.R."/>
            <person name="Richter M."/>
            <person name="Diez M.S."/>
            <person name="Solano J."/>
            <person name="Bargiela R."/>
            <person name="Golyshina O.V."/>
            <person name="Manteca A."/>
            <person name="Ramos J.L."/>
            <person name="Gallego J.R."/>
            <person name="Llorente I."/>
            <person name="Martins Dos Santos V.A."/>
            <person name="Jensen O.N."/>
            <person name="Pelaez A.I."/>
            <person name="Sanchez J."/>
            <person name="Ferrer M."/>
        </authorList>
    </citation>
    <scope>NUCLEOTIDE SEQUENCE</scope>
</reference>
<protein>
    <recommendedName>
        <fullName evidence="2">Sulfotransferase family protein</fullName>
    </recommendedName>
</protein>
<dbReference type="PIRSF" id="PIRSF029407">
    <property type="entry name" value="UCP029407"/>
    <property type="match status" value="1"/>
</dbReference>
<organism evidence="1">
    <name type="scientific">mine drainage metagenome</name>
    <dbReference type="NCBI Taxonomy" id="410659"/>
    <lineage>
        <taxon>unclassified sequences</taxon>
        <taxon>metagenomes</taxon>
        <taxon>ecological metagenomes</taxon>
    </lineage>
</organism>
<reference evidence="1" key="1">
    <citation type="submission" date="2013-08" db="EMBL/GenBank/DDBJ databases">
        <authorList>
            <person name="Mendez C."/>
            <person name="Richter M."/>
            <person name="Ferrer M."/>
            <person name="Sanchez J."/>
        </authorList>
    </citation>
    <scope>NUCLEOTIDE SEQUENCE</scope>
</reference>
<feature type="non-terminal residue" evidence="1">
    <location>
        <position position="181"/>
    </location>
</feature>
<comment type="caution">
    <text evidence="1">The sequence shown here is derived from an EMBL/GenBank/DDBJ whole genome shotgun (WGS) entry which is preliminary data.</text>
</comment>
<evidence type="ECO:0008006" key="2">
    <source>
        <dbReference type="Google" id="ProtNLM"/>
    </source>
</evidence>
<sequence length="181" mass="20902">MAVLNVYLGDDLMPGQPDHPAGYWEDNRITATNDRILASQGFSWRKPGFDCTRMKLDSSYRPTVEAIAEDLRPRFSQAPLWGFKDPRTCRLVPLWKDVFKKLGVRAAYVIVVRHPRSVAESLRAKYGMSLRLGYMLWLEHITAALHATRRDQRVFVSYDRMLDDPRRELRREAAGLALDLP</sequence>
<accession>T1AZI4</accession>
<dbReference type="InterPro" id="IPR027417">
    <property type="entry name" value="P-loop_NTPase"/>
</dbReference>
<dbReference type="Gene3D" id="3.40.50.300">
    <property type="entry name" value="P-loop containing nucleotide triphosphate hydrolases"/>
    <property type="match status" value="1"/>
</dbReference>
<name>T1AZI4_9ZZZZ</name>
<gene>
    <name evidence="1" type="ORF">B1A_08308</name>
</gene>
<dbReference type="SUPFAM" id="SSF52540">
    <property type="entry name" value="P-loop containing nucleoside triphosphate hydrolases"/>
    <property type="match status" value="1"/>
</dbReference>
<evidence type="ECO:0000313" key="1">
    <source>
        <dbReference type="EMBL" id="EQD65991.1"/>
    </source>
</evidence>
<dbReference type="AlphaFoldDB" id="T1AZI4"/>
<dbReference type="EMBL" id="AUZX01005946">
    <property type="protein sequence ID" value="EQD65991.1"/>
    <property type="molecule type" value="Genomic_DNA"/>
</dbReference>